<feature type="transmembrane region" description="Helical" evidence="6">
    <location>
        <begin position="508"/>
        <end position="527"/>
    </location>
</feature>
<dbReference type="InterPro" id="IPR011701">
    <property type="entry name" value="MFS"/>
</dbReference>
<feature type="transmembrane region" description="Helical" evidence="6">
    <location>
        <begin position="43"/>
        <end position="66"/>
    </location>
</feature>
<feature type="transmembrane region" description="Helical" evidence="6">
    <location>
        <begin position="442"/>
        <end position="463"/>
    </location>
</feature>
<name>A0AA40JZC1_9PEZI</name>
<dbReference type="InterPro" id="IPR036259">
    <property type="entry name" value="MFS_trans_sf"/>
</dbReference>
<comment type="subcellular location">
    <subcellularLocation>
        <location evidence="1">Membrane</location>
        <topology evidence="1">Multi-pass membrane protein</topology>
    </subcellularLocation>
</comment>
<feature type="region of interest" description="Disordered" evidence="5">
    <location>
        <begin position="537"/>
        <end position="568"/>
    </location>
</feature>
<evidence type="ECO:0000256" key="1">
    <source>
        <dbReference type="ARBA" id="ARBA00004141"/>
    </source>
</evidence>
<evidence type="ECO:0000256" key="6">
    <source>
        <dbReference type="SAM" id="Phobius"/>
    </source>
</evidence>
<dbReference type="Pfam" id="PF07690">
    <property type="entry name" value="MFS_1"/>
    <property type="match status" value="1"/>
</dbReference>
<feature type="transmembrane region" description="Helical" evidence="6">
    <location>
        <begin position="100"/>
        <end position="122"/>
    </location>
</feature>
<feature type="transmembrane region" description="Helical" evidence="6">
    <location>
        <begin position="229"/>
        <end position="249"/>
    </location>
</feature>
<dbReference type="EMBL" id="JAUKUD010000006">
    <property type="protein sequence ID" value="KAK0740372.1"/>
    <property type="molecule type" value="Genomic_DNA"/>
</dbReference>
<feature type="transmembrane region" description="Helical" evidence="6">
    <location>
        <begin position="165"/>
        <end position="183"/>
    </location>
</feature>
<dbReference type="PANTHER" id="PTHR23507:SF13">
    <property type="entry name" value="MFS GENERAL SUBSTRATE TRANSPORTER"/>
    <property type="match status" value="1"/>
</dbReference>
<evidence type="ECO:0000313" key="7">
    <source>
        <dbReference type="EMBL" id="KAK0740372.1"/>
    </source>
</evidence>
<evidence type="ECO:0000256" key="4">
    <source>
        <dbReference type="ARBA" id="ARBA00023136"/>
    </source>
</evidence>
<accession>A0AA40JZC1</accession>
<sequence length="568" mass="61248">MSADETTPLLSGLADNPKHQTKSKQHVGLAAALRKAFDVEKRILFAGFLITLSFSFTQVPIFYAFYLMECDVYYSKHPPYEGTGDRCGRNEIAAGTATDFSILGMSTTFCGTLNLFVAGWTVKKVGPRLALMVQTFIPAIRVSTQILGVLAGGATGITIFQCTQLITIIGGPAGYILVVNIIAGELVPPARRTAIFGMLQGCIMLGQSIGYLTGGMLGDAWGIQRPFELACCSFLVATLYVFVALPYMAPETLSDGKRPKVRGIAGFFAPLRVMVPQTLALPSGKIKKHYGVLFLCAGVFLGVLATGYAPLLIQMYATSEFEFRQSDNGWLMSGFAFMRAIFLIFLFPGIIARGRKRHLGRRLEGNRAASRRSSEEIMADLPTRPEELEAPMGTYANDEPVVVDTEVEDEGTAFDLLFLRWSLLVDGALTMLTAFATQKWHIYLATFLLPFASGTAPAAKGVMTEMCPSWQRADALNALTLVENIARLSTQGLFGFVFAALATVGKSYLTFFCNAAIALLAAAVLLLSHFAPEGSRLVETGGPDEDGEAAPNNPPALDGPNRADNGTT</sequence>
<keyword evidence="3 6" id="KW-1133">Transmembrane helix</keyword>
<reference evidence="7" key="1">
    <citation type="submission" date="2023-06" db="EMBL/GenBank/DDBJ databases">
        <title>Genome-scale phylogeny and comparative genomics of the fungal order Sordariales.</title>
        <authorList>
            <consortium name="Lawrence Berkeley National Laboratory"/>
            <person name="Hensen N."/>
            <person name="Bonometti L."/>
            <person name="Westerberg I."/>
            <person name="Brannstrom I.O."/>
            <person name="Guillou S."/>
            <person name="Cros-Aarteil S."/>
            <person name="Calhoun S."/>
            <person name="Haridas S."/>
            <person name="Kuo A."/>
            <person name="Mondo S."/>
            <person name="Pangilinan J."/>
            <person name="Riley R."/>
            <person name="LaButti K."/>
            <person name="Andreopoulos B."/>
            <person name="Lipzen A."/>
            <person name="Chen C."/>
            <person name="Yanf M."/>
            <person name="Daum C."/>
            <person name="Ng V."/>
            <person name="Clum A."/>
            <person name="Steindorff A."/>
            <person name="Ohm R."/>
            <person name="Martin F."/>
            <person name="Silar P."/>
            <person name="Natvig D."/>
            <person name="Lalanne C."/>
            <person name="Gautier V."/>
            <person name="Ament-velasquez S.L."/>
            <person name="Kruys A."/>
            <person name="Hutchinson M.I."/>
            <person name="Powell A.J."/>
            <person name="Barry K."/>
            <person name="Miller A.N."/>
            <person name="Grigoriev I.V."/>
            <person name="Debuchy R."/>
            <person name="Gladieux P."/>
            <person name="Thoren M.H."/>
            <person name="Johannesson H."/>
        </authorList>
    </citation>
    <scope>NUCLEOTIDE SEQUENCE</scope>
    <source>
        <strain evidence="7">SMH3187-1</strain>
    </source>
</reference>
<keyword evidence="2 6" id="KW-0812">Transmembrane</keyword>
<dbReference type="GO" id="GO:0022857">
    <property type="term" value="F:transmembrane transporter activity"/>
    <property type="evidence" value="ECO:0007669"/>
    <property type="project" value="InterPro"/>
</dbReference>
<dbReference type="GO" id="GO:0016020">
    <property type="term" value="C:membrane"/>
    <property type="evidence" value="ECO:0007669"/>
    <property type="project" value="UniProtKB-SubCell"/>
</dbReference>
<dbReference type="PANTHER" id="PTHR23507">
    <property type="entry name" value="ZGC:174356"/>
    <property type="match status" value="1"/>
</dbReference>
<evidence type="ECO:0000256" key="5">
    <source>
        <dbReference type="SAM" id="MobiDB-lite"/>
    </source>
</evidence>
<dbReference type="SUPFAM" id="SSF103473">
    <property type="entry name" value="MFS general substrate transporter"/>
    <property type="match status" value="2"/>
</dbReference>
<comment type="caution">
    <text evidence="7">The sequence shown here is derived from an EMBL/GenBank/DDBJ whole genome shotgun (WGS) entry which is preliminary data.</text>
</comment>
<evidence type="ECO:0000256" key="2">
    <source>
        <dbReference type="ARBA" id="ARBA00022692"/>
    </source>
</evidence>
<organism evidence="7 8">
    <name type="scientific">Schizothecium vesticola</name>
    <dbReference type="NCBI Taxonomy" id="314040"/>
    <lineage>
        <taxon>Eukaryota</taxon>
        <taxon>Fungi</taxon>
        <taxon>Dikarya</taxon>
        <taxon>Ascomycota</taxon>
        <taxon>Pezizomycotina</taxon>
        <taxon>Sordariomycetes</taxon>
        <taxon>Sordariomycetidae</taxon>
        <taxon>Sordariales</taxon>
        <taxon>Schizotheciaceae</taxon>
        <taxon>Schizothecium</taxon>
    </lineage>
</organism>
<evidence type="ECO:0000313" key="8">
    <source>
        <dbReference type="Proteomes" id="UP001172155"/>
    </source>
</evidence>
<dbReference type="Gene3D" id="1.20.1250.20">
    <property type="entry name" value="MFS general substrate transporter like domains"/>
    <property type="match status" value="2"/>
</dbReference>
<feature type="transmembrane region" description="Helical" evidence="6">
    <location>
        <begin position="195"/>
        <end position="217"/>
    </location>
</feature>
<feature type="transmembrane region" description="Helical" evidence="6">
    <location>
        <begin position="329"/>
        <end position="352"/>
    </location>
</feature>
<keyword evidence="4 6" id="KW-0472">Membrane</keyword>
<feature type="transmembrane region" description="Helical" evidence="6">
    <location>
        <begin position="292"/>
        <end position="317"/>
    </location>
</feature>
<dbReference type="Proteomes" id="UP001172155">
    <property type="component" value="Unassembled WGS sequence"/>
</dbReference>
<protein>
    <submittedName>
        <fullName evidence="7">Major facilitator superfamily domain-containing protein</fullName>
    </submittedName>
</protein>
<evidence type="ECO:0000256" key="3">
    <source>
        <dbReference type="ARBA" id="ARBA00022989"/>
    </source>
</evidence>
<gene>
    <name evidence="7" type="ORF">B0T18DRAFT_331663</name>
</gene>
<feature type="region of interest" description="Disordered" evidence="5">
    <location>
        <begin position="1"/>
        <end position="21"/>
    </location>
</feature>
<proteinExistence type="predicted"/>
<dbReference type="AlphaFoldDB" id="A0AA40JZC1"/>
<keyword evidence="8" id="KW-1185">Reference proteome</keyword>